<dbReference type="NCBIfam" id="NF001453">
    <property type="entry name" value="PRK00312.1"/>
    <property type="match status" value="1"/>
</dbReference>
<dbReference type="FunFam" id="3.40.50.150:FF:000010">
    <property type="entry name" value="Protein-L-isoaspartate O-methyltransferase"/>
    <property type="match status" value="1"/>
</dbReference>
<feature type="active site" evidence="9">
    <location>
        <position position="65"/>
    </location>
</feature>
<keyword evidence="11" id="KW-1185">Reference proteome</keyword>
<dbReference type="GO" id="GO:0004719">
    <property type="term" value="F:protein-L-isoaspartate (D-aspartate) O-methyltransferase activity"/>
    <property type="evidence" value="ECO:0007669"/>
    <property type="project" value="UniProtKB-UniRule"/>
</dbReference>
<protein>
    <recommendedName>
        <fullName evidence="9">Protein-L-isoaspartate O-methyltransferase</fullName>
        <ecNumber evidence="9">2.1.1.77</ecNumber>
    </recommendedName>
    <alternativeName>
        <fullName evidence="9">L-isoaspartyl protein carboxyl methyltransferase</fullName>
    </alternativeName>
    <alternativeName>
        <fullName evidence="9">Protein L-isoaspartyl methyltransferase</fullName>
    </alternativeName>
    <alternativeName>
        <fullName evidence="9">Protein-beta-aspartate methyltransferase</fullName>
        <shortName evidence="9">PIMT</shortName>
    </alternativeName>
</protein>
<gene>
    <name evidence="9" type="primary">pcm</name>
    <name evidence="10" type="ORF">J2750_000745</name>
</gene>
<dbReference type="Gene3D" id="3.40.50.150">
    <property type="entry name" value="Vaccinia Virus protein VP39"/>
    <property type="match status" value="1"/>
</dbReference>
<dbReference type="Pfam" id="PF01135">
    <property type="entry name" value="PCMT"/>
    <property type="match status" value="1"/>
</dbReference>
<evidence type="ECO:0000256" key="4">
    <source>
        <dbReference type="ARBA" id="ARBA00022603"/>
    </source>
</evidence>
<comment type="subcellular location">
    <subcellularLocation>
        <location evidence="1 9">Cytoplasm</location>
    </subcellularLocation>
</comment>
<reference evidence="10 11" key="1">
    <citation type="submission" date="2023-07" db="EMBL/GenBank/DDBJ databases">
        <title>Genomic Encyclopedia of Type Strains, Phase IV (KMG-IV): sequencing the most valuable type-strain genomes for metagenomic binning, comparative biology and taxonomic classification.</title>
        <authorList>
            <person name="Goeker M."/>
        </authorList>
    </citation>
    <scope>NUCLEOTIDE SEQUENCE [LARGE SCALE GENOMIC DNA]</scope>
    <source>
        <strain evidence="10 11">DSM 17273</strain>
    </source>
</reference>
<evidence type="ECO:0000256" key="6">
    <source>
        <dbReference type="ARBA" id="ARBA00022691"/>
    </source>
</evidence>
<evidence type="ECO:0000256" key="9">
    <source>
        <dbReference type="HAMAP-Rule" id="MF_00090"/>
    </source>
</evidence>
<dbReference type="EC" id="2.1.1.77" evidence="9"/>
<evidence type="ECO:0000256" key="8">
    <source>
        <dbReference type="ARBA" id="ARBA00029295"/>
    </source>
</evidence>
<dbReference type="GO" id="GO:0032259">
    <property type="term" value="P:methylation"/>
    <property type="evidence" value="ECO:0007669"/>
    <property type="project" value="UniProtKB-KW"/>
</dbReference>
<dbReference type="GO" id="GO:0005737">
    <property type="term" value="C:cytoplasm"/>
    <property type="evidence" value="ECO:0007669"/>
    <property type="project" value="UniProtKB-SubCell"/>
</dbReference>
<evidence type="ECO:0000256" key="7">
    <source>
        <dbReference type="ARBA" id="ARBA00025330"/>
    </source>
</evidence>
<dbReference type="EMBL" id="JAVDQI010000002">
    <property type="protein sequence ID" value="MDR6222300.1"/>
    <property type="molecule type" value="Genomic_DNA"/>
</dbReference>
<evidence type="ECO:0000313" key="11">
    <source>
        <dbReference type="Proteomes" id="UP001185015"/>
    </source>
</evidence>
<organism evidence="10 11">
    <name type="scientific">Methanococcoides alaskense</name>
    <dbReference type="NCBI Taxonomy" id="325778"/>
    <lineage>
        <taxon>Archaea</taxon>
        <taxon>Methanobacteriati</taxon>
        <taxon>Methanobacteriota</taxon>
        <taxon>Stenosarchaea group</taxon>
        <taxon>Methanomicrobia</taxon>
        <taxon>Methanosarcinales</taxon>
        <taxon>Methanosarcinaceae</taxon>
        <taxon>Methanococcoides</taxon>
    </lineage>
</organism>
<dbReference type="InterPro" id="IPR000682">
    <property type="entry name" value="PCMT"/>
</dbReference>
<keyword evidence="6 9" id="KW-0949">S-adenosyl-L-methionine</keyword>
<dbReference type="PANTHER" id="PTHR11579">
    <property type="entry name" value="PROTEIN-L-ISOASPARTATE O-METHYLTRANSFERASE"/>
    <property type="match status" value="1"/>
</dbReference>
<dbReference type="Proteomes" id="UP001185015">
    <property type="component" value="Unassembled WGS sequence"/>
</dbReference>
<proteinExistence type="inferred from homology"/>
<dbReference type="SUPFAM" id="SSF53335">
    <property type="entry name" value="S-adenosyl-L-methionine-dependent methyltransferases"/>
    <property type="match status" value="1"/>
</dbReference>
<comment type="similarity">
    <text evidence="2 9">Belongs to the methyltransferase superfamily. L-isoaspartyl/D-aspartyl protein methyltransferase family.</text>
</comment>
<keyword evidence="3 9" id="KW-0963">Cytoplasm</keyword>
<dbReference type="PROSITE" id="PS01279">
    <property type="entry name" value="PCMT"/>
    <property type="match status" value="1"/>
</dbReference>
<dbReference type="CDD" id="cd02440">
    <property type="entry name" value="AdoMet_MTases"/>
    <property type="match status" value="1"/>
</dbReference>
<accession>A0AA90TY83</accession>
<dbReference type="NCBIfam" id="NF010549">
    <property type="entry name" value="PRK13942.1"/>
    <property type="match status" value="1"/>
</dbReference>
<dbReference type="HAMAP" id="MF_00090">
    <property type="entry name" value="PIMT"/>
    <property type="match status" value="1"/>
</dbReference>
<keyword evidence="4 9" id="KW-0489">Methyltransferase</keyword>
<dbReference type="NCBIfam" id="TIGR00080">
    <property type="entry name" value="pimt"/>
    <property type="match status" value="1"/>
</dbReference>
<dbReference type="AlphaFoldDB" id="A0AA90TY83"/>
<comment type="function">
    <text evidence="7 9">Catalyzes the methyl esterification of L-isoaspartyl residues in peptides and proteins that result from spontaneous decomposition of normal L-aspartyl and L-asparaginyl residues. It plays a role in the repair and/or degradation of damaged proteins.</text>
</comment>
<comment type="catalytic activity">
    <reaction evidence="8 9">
        <text>[protein]-L-isoaspartate + S-adenosyl-L-methionine = [protein]-L-isoaspartate alpha-methyl ester + S-adenosyl-L-homocysteine</text>
        <dbReference type="Rhea" id="RHEA:12705"/>
        <dbReference type="Rhea" id="RHEA-COMP:12143"/>
        <dbReference type="Rhea" id="RHEA-COMP:12144"/>
        <dbReference type="ChEBI" id="CHEBI:57856"/>
        <dbReference type="ChEBI" id="CHEBI:59789"/>
        <dbReference type="ChEBI" id="CHEBI:90596"/>
        <dbReference type="ChEBI" id="CHEBI:90598"/>
        <dbReference type="EC" id="2.1.1.77"/>
    </reaction>
</comment>
<evidence type="ECO:0000256" key="3">
    <source>
        <dbReference type="ARBA" id="ARBA00022490"/>
    </source>
</evidence>
<dbReference type="PANTHER" id="PTHR11579:SF0">
    <property type="entry name" value="PROTEIN-L-ISOASPARTATE(D-ASPARTATE) O-METHYLTRANSFERASE"/>
    <property type="match status" value="1"/>
</dbReference>
<keyword evidence="5 9" id="KW-0808">Transferase</keyword>
<comment type="caution">
    <text evidence="10">The sequence shown here is derived from an EMBL/GenBank/DDBJ whole genome shotgun (WGS) entry which is preliminary data.</text>
</comment>
<sequence>MGRRENLMEPKGQEILIRALELNGTGERVRNAMRKVPRHLFVSEDMQSVAYADTPLPIGHDQTISAPHMVAIMCDLLEITEGMTILEIGSGSGYNAAVMAELVGKNGKIYTIERIPELAELARSNLERAGYSNVTVIHDDGSCGLPEHAPYERITVTSAAPEVPQPLREQLSKNGIMVAPVGTRHQNLVIVRKDNEGNISYRTWGEVIFVPLIGKYGF</sequence>
<evidence type="ECO:0000256" key="1">
    <source>
        <dbReference type="ARBA" id="ARBA00004496"/>
    </source>
</evidence>
<evidence type="ECO:0000256" key="5">
    <source>
        <dbReference type="ARBA" id="ARBA00022679"/>
    </source>
</evidence>
<evidence type="ECO:0000256" key="2">
    <source>
        <dbReference type="ARBA" id="ARBA00005369"/>
    </source>
</evidence>
<evidence type="ECO:0000313" key="10">
    <source>
        <dbReference type="EMBL" id="MDR6222300.1"/>
    </source>
</evidence>
<dbReference type="GO" id="GO:0030091">
    <property type="term" value="P:protein repair"/>
    <property type="evidence" value="ECO:0007669"/>
    <property type="project" value="UniProtKB-UniRule"/>
</dbReference>
<dbReference type="InterPro" id="IPR029063">
    <property type="entry name" value="SAM-dependent_MTases_sf"/>
</dbReference>
<name>A0AA90TY83_9EURY</name>